<dbReference type="GO" id="GO:0007165">
    <property type="term" value="P:signal transduction"/>
    <property type="evidence" value="ECO:0007669"/>
    <property type="project" value="TreeGrafter"/>
</dbReference>
<keyword evidence="2" id="KW-0723">Serine/threonine-protein kinase</keyword>
<dbReference type="SUPFAM" id="SSF56112">
    <property type="entry name" value="Protein kinase-like (PK-like)"/>
    <property type="match status" value="1"/>
</dbReference>
<proteinExistence type="predicted"/>
<keyword evidence="2" id="KW-0808">Transferase</keyword>
<dbReference type="InterPro" id="IPR011009">
    <property type="entry name" value="Kinase-like_dom_sf"/>
</dbReference>
<evidence type="ECO:0000259" key="1">
    <source>
        <dbReference type="PROSITE" id="PS50011"/>
    </source>
</evidence>
<comment type="caution">
    <text evidence="2">The sequence shown here is derived from an EMBL/GenBank/DDBJ whole genome shotgun (WGS) entry which is preliminary data.</text>
</comment>
<dbReference type="AlphaFoldDB" id="A0A8H4AFJ4"/>
<keyword evidence="3" id="KW-1185">Reference proteome</keyword>
<dbReference type="GO" id="GO:0005737">
    <property type="term" value="C:cytoplasm"/>
    <property type="evidence" value="ECO:0007669"/>
    <property type="project" value="TreeGrafter"/>
</dbReference>
<dbReference type="EMBL" id="WTPW01000676">
    <property type="protein sequence ID" value="KAF0488999.1"/>
    <property type="molecule type" value="Genomic_DNA"/>
</dbReference>
<dbReference type="PANTHER" id="PTHR23257">
    <property type="entry name" value="SERINE-THREONINE PROTEIN KINASE"/>
    <property type="match status" value="1"/>
</dbReference>
<dbReference type="InterPro" id="IPR000719">
    <property type="entry name" value="Prot_kinase_dom"/>
</dbReference>
<dbReference type="OrthoDB" id="2414060at2759"/>
<dbReference type="InterPro" id="IPR001245">
    <property type="entry name" value="Ser-Thr/Tyr_kinase_cat_dom"/>
</dbReference>
<dbReference type="Pfam" id="PF07714">
    <property type="entry name" value="PK_Tyr_Ser-Thr"/>
    <property type="match status" value="1"/>
</dbReference>
<dbReference type="GO" id="GO:0005524">
    <property type="term" value="F:ATP binding"/>
    <property type="evidence" value="ECO:0007669"/>
    <property type="project" value="InterPro"/>
</dbReference>
<dbReference type="Gene3D" id="1.10.510.10">
    <property type="entry name" value="Transferase(Phosphotransferase) domain 1"/>
    <property type="match status" value="1"/>
</dbReference>
<sequence>MLSSLVQSPNQYLKINNSVIDNLKSNEINDKKDFVNESENIAEKNLVSPIQNVNLQTSNNTTSNSKNTPNKNFDYIHYCHKCGSQKLHDEGGFGEVFSAEWLKSHLMSNDQVVGRFNILRTYGMTRDPETKVYMIVMTLADDGDLSAYMKNHFSTLTFVKRLDILYDMATGLCQIHRSGLMHRDLHSGSVMCQRLRGRDPGRDEEYRFVIGDLGQATPPIKVNDNKVFGLDDIPITQTDESSILHSVNFEDIKKEKASKSSYQQICSTNDDIVKENAAYGFSQQSIQSAKFDCED</sequence>
<dbReference type="PROSITE" id="PS50011">
    <property type="entry name" value="PROTEIN_KINASE_DOM"/>
    <property type="match status" value="1"/>
</dbReference>
<keyword evidence="2" id="KW-0418">Kinase</keyword>
<reference evidence="2 3" key="1">
    <citation type="journal article" date="2019" name="Environ. Microbiol.">
        <title>At the nexus of three kingdoms: the genome of the mycorrhizal fungus Gigaspora margarita provides insights into plant, endobacterial and fungal interactions.</title>
        <authorList>
            <person name="Venice F."/>
            <person name="Ghignone S."/>
            <person name="Salvioli di Fossalunga A."/>
            <person name="Amselem J."/>
            <person name="Novero M."/>
            <person name="Xianan X."/>
            <person name="Sedzielewska Toro K."/>
            <person name="Morin E."/>
            <person name="Lipzen A."/>
            <person name="Grigoriev I.V."/>
            <person name="Henrissat B."/>
            <person name="Martin F.M."/>
            <person name="Bonfante P."/>
        </authorList>
    </citation>
    <scope>NUCLEOTIDE SEQUENCE [LARGE SCALE GENOMIC DNA]</scope>
    <source>
        <strain evidence="2 3">BEG34</strain>
    </source>
</reference>
<evidence type="ECO:0000313" key="3">
    <source>
        <dbReference type="Proteomes" id="UP000439903"/>
    </source>
</evidence>
<feature type="domain" description="Protein kinase" evidence="1">
    <location>
        <begin position="1"/>
        <end position="295"/>
    </location>
</feature>
<protein>
    <submittedName>
        <fullName evidence="2">Serine/threonine protein kinase</fullName>
    </submittedName>
</protein>
<accession>A0A8H4AFJ4</accession>
<evidence type="ECO:0000313" key="2">
    <source>
        <dbReference type="EMBL" id="KAF0488999.1"/>
    </source>
</evidence>
<name>A0A8H4AFJ4_GIGMA</name>
<dbReference type="InterPro" id="IPR050167">
    <property type="entry name" value="Ser_Thr_protein_kinase"/>
</dbReference>
<dbReference type="Proteomes" id="UP000439903">
    <property type="component" value="Unassembled WGS sequence"/>
</dbReference>
<gene>
    <name evidence="2" type="ORF">F8M41_022153</name>
</gene>
<organism evidence="2 3">
    <name type="scientific">Gigaspora margarita</name>
    <dbReference type="NCBI Taxonomy" id="4874"/>
    <lineage>
        <taxon>Eukaryota</taxon>
        <taxon>Fungi</taxon>
        <taxon>Fungi incertae sedis</taxon>
        <taxon>Mucoromycota</taxon>
        <taxon>Glomeromycotina</taxon>
        <taxon>Glomeromycetes</taxon>
        <taxon>Diversisporales</taxon>
        <taxon>Gigasporaceae</taxon>
        <taxon>Gigaspora</taxon>
    </lineage>
</organism>
<dbReference type="GO" id="GO:0004674">
    <property type="term" value="F:protein serine/threonine kinase activity"/>
    <property type="evidence" value="ECO:0007669"/>
    <property type="project" value="UniProtKB-KW"/>
</dbReference>